<dbReference type="Proteomes" id="UP000294901">
    <property type="component" value="Unassembled WGS sequence"/>
</dbReference>
<dbReference type="PROSITE" id="PS00894">
    <property type="entry name" value="HTH_DEOR_1"/>
    <property type="match status" value="1"/>
</dbReference>
<sequence length="325" mass="35488">MANTSARMLRLLSLLQTHRYWPGAELADRLEVSPRTLRRDVDRLRELGYPVDASRGVAGGYQLQAGAAVPPLLLDDDEAVAIAVGLRVSAVAGFEETSVRALAKLIQLLPPRLRRRIDALRAVSAPALGGGPALDAAVLTTLAMACRGEERLRFDYTPREGEGSSRYVEPHHLVPIGRRWYLLAWDLDRGDWRSFRVDRLAGPALTGARFRPREIPGGDPAQWLRSRMSKIPSRYDVSVVLETAAGSVRSLIGQYGTVDELGESSCRMHMSADDLSWPVMVLGVLGVRFTIESPDELRDAVRATAETLLQGATPPPGQPSSHSVA</sequence>
<dbReference type="AlphaFoldDB" id="A0A4R6JP72"/>
<evidence type="ECO:0000256" key="3">
    <source>
        <dbReference type="ARBA" id="ARBA00023163"/>
    </source>
</evidence>
<evidence type="ECO:0000313" key="5">
    <source>
        <dbReference type="EMBL" id="TDO38303.1"/>
    </source>
</evidence>
<dbReference type="InterPro" id="IPR001034">
    <property type="entry name" value="DeoR_HTH"/>
</dbReference>
<dbReference type="PANTHER" id="PTHR34580:SF3">
    <property type="entry name" value="PROTEIN PAFB"/>
    <property type="match status" value="1"/>
</dbReference>
<dbReference type="PROSITE" id="PS52050">
    <property type="entry name" value="WYL"/>
    <property type="match status" value="1"/>
</dbReference>
<accession>A0A4R6JP72</accession>
<gene>
    <name evidence="5" type="ORF">C8E87_1953</name>
</gene>
<dbReference type="Gene3D" id="1.10.10.10">
    <property type="entry name" value="Winged helix-like DNA-binding domain superfamily/Winged helix DNA-binding domain"/>
    <property type="match status" value="1"/>
</dbReference>
<organism evidence="5 6">
    <name type="scientific">Paractinoplanes brasiliensis</name>
    <dbReference type="NCBI Taxonomy" id="52695"/>
    <lineage>
        <taxon>Bacteria</taxon>
        <taxon>Bacillati</taxon>
        <taxon>Actinomycetota</taxon>
        <taxon>Actinomycetes</taxon>
        <taxon>Micromonosporales</taxon>
        <taxon>Micromonosporaceae</taxon>
        <taxon>Paractinoplanes</taxon>
    </lineage>
</organism>
<dbReference type="EMBL" id="SNWR01000001">
    <property type="protein sequence ID" value="TDO38303.1"/>
    <property type="molecule type" value="Genomic_DNA"/>
</dbReference>
<dbReference type="InterPro" id="IPR036390">
    <property type="entry name" value="WH_DNA-bd_sf"/>
</dbReference>
<evidence type="ECO:0000256" key="1">
    <source>
        <dbReference type="ARBA" id="ARBA00023015"/>
    </source>
</evidence>
<dbReference type="InterPro" id="IPR057727">
    <property type="entry name" value="WCX_dom"/>
</dbReference>
<protein>
    <submittedName>
        <fullName evidence="5">Putative DNA-binding transcriptional regulator YafY</fullName>
    </submittedName>
</protein>
<dbReference type="PROSITE" id="PS51000">
    <property type="entry name" value="HTH_DEOR_2"/>
    <property type="match status" value="1"/>
</dbReference>
<evidence type="ECO:0000256" key="2">
    <source>
        <dbReference type="ARBA" id="ARBA00023125"/>
    </source>
</evidence>
<comment type="caution">
    <text evidence="5">The sequence shown here is derived from an EMBL/GenBank/DDBJ whole genome shotgun (WGS) entry which is preliminary data.</text>
</comment>
<reference evidence="5 6" key="1">
    <citation type="submission" date="2019-03" db="EMBL/GenBank/DDBJ databases">
        <title>Sequencing the genomes of 1000 actinobacteria strains.</title>
        <authorList>
            <person name="Klenk H.-P."/>
        </authorList>
    </citation>
    <scope>NUCLEOTIDE SEQUENCE [LARGE SCALE GENOMIC DNA]</scope>
    <source>
        <strain evidence="5 6">DSM 43805</strain>
    </source>
</reference>
<dbReference type="GO" id="GO:0003700">
    <property type="term" value="F:DNA-binding transcription factor activity"/>
    <property type="evidence" value="ECO:0007669"/>
    <property type="project" value="InterPro"/>
</dbReference>
<dbReference type="SUPFAM" id="SSF46785">
    <property type="entry name" value="Winged helix' DNA-binding domain"/>
    <property type="match status" value="1"/>
</dbReference>
<dbReference type="InterPro" id="IPR013196">
    <property type="entry name" value="HTH_11"/>
</dbReference>
<dbReference type="Pfam" id="PF25583">
    <property type="entry name" value="WCX"/>
    <property type="match status" value="1"/>
</dbReference>
<dbReference type="InterPro" id="IPR028349">
    <property type="entry name" value="PafC-like"/>
</dbReference>
<dbReference type="InterPro" id="IPR051534">
    <property type="entry name" value="CBASS_pafABC_assoc_protein"/>
</dbReference>
<proteinExistence type="predicted"/>
<feature type="domain" description="HTH deoR-type" evidence="4">
    <location>
        <begin position="4"/>
        <end position="59"/>
    </location>
</feature>
<dbReference type="Pfam" id="PF08279">
    <property type="entry name" value="HTH_11"/>
    <property type="match status" value="1"/>
</dbReference>
<dbReference type="InterPro" id="IPR018356">
    <property type="entry name" value="Tscrpt_reg_HTH_DeoR_CS"/>
</dbReference>
<keyword evidence="3" id="KW-0804">Transcription</keyword>
<dbReference type="PANTHER" id="PTHR34580">
    <property type="match status" value="1"/>
</dbReference>
<dbReference type="InterPro" id="IPR036388">
    <property type="entry name" value="WH-like_DNA-bd_sf"/>
</dbReference>
<dbReference type="RefSeq" id="WP_166661130.1">
    <property type="nucleotide sequence ID" value="NZ_BOMD01000022.1"/>
</dbReference>
<dbReference type="InterPro" id="IPR026881">
    <property type="entry name" value="WYL_dom"/>
</dbReference>
<dbReference type="Pfam" id="PF13280">
    <property type="entry name" value="WYL"/>
    <property type="match status" value="1"/>
</dbReference>
<keyword evidence="2 5" id="KW-0238">DNA-binding</keyword>
<dbReference type="GO" id="GO:0003677">
    <property type="term" value="F:DNA binding"/>
    <property type="evidence" value="ECO:0007669"/>
    <property type="project" value="UniProtKB-KW"/>
</dbReference>
<keyword evidence="6" id="KW-1185">Reference proteome</keyword>
<keyword evidence="1" id="KW-0805">Transcription regulation</keyword>
<evidence type="ECO:0000259" key="4">
    <source>
        <dbReference type="PROSITE" id="PS51000"/>
    </source>
</evidence>
<evidence type="ECO:0000313" key="6">
    <source>
        <dbReference type="Proteomes" id="UP000294901"/>
    </source>
</evidence>
<name>A0A4R6JP72_9ACTN</name>
<dbReference type="PIRSF" id="PIRSF016838">
    <property type="entry name" value="PafC"/>
    <property type="match status" value="1"/>
</dbReference>